<dbReference type="GO" id="GO:0019239">
    <property type="term" value="F:deaminase activity"/>
    <property type="evidence" value="ECO:0007669"/>
    <property type="project" value="TreeGrafter"/>
</dbReference>
<organism evidence="1 2">
    <name type="scientific">Candidatus Parabacteroides intestinipullorum</name>
    <dbReference type="NCBI Taxonomy" id="2838723"/>
    <lineage>
        <taxon>Bacteria</taxon>
        <taxon>Pseudomonadati</taxon>
        <taxon>Bacteroidota</taxon>
        <taxon>Bacteroidia</taxon>
        <taxon>Bacteroidales</taxon>
        <taxon>Tannerellaceae</taxon>
        <taxon>Parabacteroides</taxon>
    </lineage>
</organism>
<dbReference type="Pfam" id="PF01042">
    <property type="entry name" value="Ribonuc_L-PSP"/>
    <property type="match status" value="1"/>
</dbReference>
<gene>
    <name evidence="1" type="ORF">H9977_05530</name>
</gene>
<reference evidence="1" key="1">
    <citation type="journal article" date="2021" name="PeerJ">
        <title>Extensive microbial diversity within the chicken gut microbiome revealed by metagenomics and culture.</title>
        <authorList>
            <person name="Gilroy R."/>
            <person name="Ravi A."/>
            <person name="Getino M."/>
            <person name="Pursley I."/>
            <person name="Horton D.L."/>
            <person name="Alikhan N.F."/>
            <person name="Baker D."/>
            <person name="Gharbi K."/>
            <person name="Hall N."/>
            <person name="Watson M."/>
            <person name="Adriaenssens E.M."/>
            <person name="Foster-Nyarko E."/>
            <person name="Jarju S."/>
            <person name="Secka A."/>
            <person name="Antonio M."/>
            <person name="Oren A."/>
            <person name="Chaudhuri R.R."/>
            <person name="La Ragione R."/>
            <person name="Hildebrand F."/>
            <person name="Pallen M.J."/>
        </authorList>
    </citation>
    <scope>NUCLEOTIDE SEQUENCE</scope>
    <source>
        <strain evidence="1">ChiGjej6B6-14162</strain>
    </source>
</reference>
<dbReference type="SUPFAM" id="SSF55298">
    <property type="entry name" value="YjgF-like"/>
    <property type="match status" value="2"/>
</dbReference>
<dbReference type="EMBL" id="DXEL01000041">
    <property type="protein sequence ID" value="HIX74474.1"/>
    <property type="molecule type" value="Genomic_DNA"/>
</dbReference>
<reference evidence="1" key="2">
    <citation type="submission" date="2021-04" db="EMBL/GenBank/DDBJ databases">
        <authorList>
            <person name="Gilroy R."/>
        </authorList>
    </citation>
    <scope>NUCLEOTIDE SEQUENCE</scope>
    <source>
        <strain evidence="1">ChiGjej6B6-14162</strain>
    </source>
</reference>
<sequence>MDFFRKEYADKAVEACVTSFRVEDGVTEYQVLLTMKEPAMSFVEQLRNIQQVYQELVAEELPGDAVAVFRRYFLSDAANQSDRVMSWECENAFCALSVVQQAPLNGTKVAMWTYLQTGMVAERTERGLWKVSHGSYGHYWLGGAFNKAINSEYQTRLLMNDYVMSLLEEGCKLSENCVRTWLFVQNVDVNYAGVVKARREAFITQGLTEKTHYIASTGIGGRHADPEVLVQMDAYAVKGLREGQVRYLYAPTHLNPTYEYGVTFERGVAIEYGDRKHIFISGTASINNRGEIVHPGDVISQAGRMMENIETLLAEAGAGLEDIVQSVTYLRDPADYHVVREFMETRYPRMSNLIVLAPVCRPGWLIETECIAMVKANGNDFAPL</sequence>
<dbReference type="InterPro" id="IPR035959">
    <property type="entry name" value="RutC-like_sf"/>
</dbReference>
<dbReference type="PANTHER" id="PTHR11803:SF39">
    <property type="entry name" value="2-IMINOBUTANOATE_2-IMINOPROPANOATE DEAMINASE"/>
    <property type="match status" value="1"/>
</dbReference>
<accession>A0A9D2BGK2</accession>
<protein>
    <submittedName>
        <fullName evidence="1">Uncharacterized protein</fullName>
    </submittedName>
</protein>
<name>A0A9D2BGK2_9BACT</name>
<evidence type="ECO:0000313" key="1">
    <source>
        <dbReference type="EMBL" id="HIX74474.1"/>
    </source>
</evidence>
<dbReference type="AlphaFoldDB" id="A0A9D2BGK2"/>
<dbReference type="Gene3D" id="3.30.1330.40">
    <property type="entry name" value="RutC-like"/>
    <property type="match status" value="2"/>
</dbReference>
<dbReference type="PANTHER" id="PTHR11803">
    <property type="entry name" value="2-IMINOBUTANOATE/2-IMINOPROPANOATE DEAMINASE RIDA"/>
    <property type="match status" value="1"/>
</dbReference>
<dbReference type="GO" id="GO:0005829">
    <property type="term" value="C:cytosol"/>
    <property type="evidence" value="ECO:0007669"/>
    <property type="project" value="TreeGrafter"/>
</dbReference>
<dbReference type="InterPro" id="IPR006175">
    <property type="entry name" value="YjgF/YER057c/UK114"/>
</dbReference>
<evidence type="ECO:0000313" key="2">
    <source>
        <dbReference type="Proteomes" id="UP000886740"/>
    </source>
</evidence>
<comment type="caution">
    <text evidence="1">The sequence shown here is derived from an EMBL/GenBank/DDBJ whole genome shotgun (WGS) entry which is preliminary data.</text>
</comment>
<dbReference type="Proteomes" id="UP000886740">
    <property type="component" value="Unassembled WGS sequence"/>
</dbReference>
<proteinExistence type="predicted"/>